<gene>
    <name evidence="1" type="ORF">CASFOL_038909</name>
</gene>
<reference evidence="2" key="1">
    <citation type="journal article" date="2024" name="IScience">
        <title>Strigolactones Initiate the Formation of Haustorium-like Structures in Castilleja.</title>
        <authorList>
            <person name="Buerger M."/>
            <person name="Peterson D."/>
            <person name="Chory J."/>
        </authorList>
    </citation>
    <scope>NUCLEOTIDE SEQUENCE [LARGE SCALE GENOMIC DNA]</scope>
</reference>
<comment type="caution">
    <text evidence="1">The sequence shown here is derived from an EMBL/GenBank/DDBJ whole genome shotgun (WGS) entry which is preliminary data.</text>
</comment>
<proteinExistence type="predicted"/>
<keyword evidence="2" id="KW-1185">Reference proteome</keyword>
<dbReference type="Proteomes" id="UP001632038">
    <property type="component" value="Unassembled WGS sequence"/>
</dbReference>
<accession>A0ABD3BK71</accession>
<evidence type="ECO:0000313" key="1">
    <source>
        <dbReference type="EMBL" id="KAL3617162.1"/>
    </source>
</evidence>
<sequence length="109" mass="12805">MTRIEEFVLEKTAYPNRATKEAILISVGRVRRWRFLNNSVSGRLRRAIFSRPLQLRRINRVPSKIQEYQEQKLGATLLWTELAWLNLLSLCTNWCLCLQIGAFRVLCVV</sequence>
<name>A0ABD3BK71_9LAMI</name>
<organism evidence="1 2">
    <name type="scientific">Castilleja foliolosa</name>
    <dbReference type="NCBI Taxonomy" id="1961234"/>
    <lineage>
        <taxon>Eukaryota</taxon>
        <taxon>Viridiplantae</taxon>
        <taxon>Streptophyta</taxon>
        <taxon>Embryophyta</taxon>
        <taxon>Tracheophyta</taxon>
        <taxon>Spermatophyta</taxon>
        <taxon>Magnoliopsida</taxon>
        <taxon>eudicotyledons</taxon>
        <taxon>Gunneridae</taxon>
        <taxon>Pentapetalae</taxon>
        <taxon>asterids</taxon>
        <taxon>lamiids</taxon>
        <taxon>Lamiales</taxon>
        <taxon>Orobanchaceae</taxon>
        <taxon>Pedicularideae</taxon>
        <taxon>Castillejinae</taxon>
        <taxon>Castilleja</taxon>
    </lineage>
</organism>
<evidence type="ECO:0000313" key="2">
    <source>
        <dbReference type="Proteomes" id="UP001632038"/>
    </source>
</evidence>
<dbReference type="EMBL" id="JAVIJP010000086">
    <property type="protein sequence ID" value="KAL3617162.1"/>
    <property type="molecule type" value="Genomic_DNA"/>
</dbReference>
<dbReference type="AlphaFoldDB" id="A0ABD3BK71"/>
<protein>
    <submittedName>
        <fullName evidence="1">Uncharacterized protein</fullName>
    </submittedName>
</protein>